<keyword evidence="2" id="KW-1185">Reference proteome</keyword>
<name>A0ABZ2UK91_9FLAO</name>
<dbReference type="Proteomes" id="UP001623852">
    <property type="component" value="Chromosome"/>
</dbReference>
<dbReference type="EMBL" id="CP150845">
    <property type="protein sequence ID" value="WYZ21987.1"/>
    <property type="molecule type" value="Genomic_DNA"/>
</dbReference>
<proteinExistence type="predicted"/>
<dbReference type="RefSeq" id="WP_232681175.1">
    <property type="nucleotide sequence ID" value="NZ_CP150845.1"/>
</dbReference>
<evidence type="ECO:0000313" key="1">
    <source>
        <dbReference type="EMBL" id="WYZ21987.1"/>
    </source>
</evidence>
<evidence type="ECO:0008006" key="3">
    <source>
        <dbReference type="Google" id="ProtNLM"/>
    </source>
</evidence>
<organism evidence="1 2">
    <name type="scientific">Flavobacterium soyae</name>
    <dbReference type="NCBI Taxonomy" id="2903098"/>
    <lineage>
        <taxon>Bacteria</taxon>
        <taxon>Pseudomonadati</taxon>
        <taxon>Bacteroidota</taxon>
        <taxon>Flavobacteriia</taxon>
        <taxon>Flavobacteriales</taxon>
        <taxon>Flavobacteriaceae</taxon>
        <taxon>Flavobacterium</taxon>
    </lineage>
</organism>
<evidence type="ECO:0000313" key="2">
    <source>
        <dbReference type="Proteomes" id="UP001623852"/>
    </source>
</evidence>
<reference evidence="1 2" key="1">
    <citation type="submission" date="2024-03" db="EMBL/GenBank/DDBJ databases">
        <title>Flavobacterium soyae.</title>
        <authorList>
            <person name="Zheng W."/>
        </authorList>
    </citation>
    <scope>NUCLEOTIDE SEQUENCE [LARGE SCALE GENOMIC DNA]</scope>
    <source>
        <strain evidence="1 2">55</strain>
    </source>
</reference>
<gene>
    <name evidence="1" type="ORF">AABD74_11090</name>
</gene>
<sequence length="145" mass="16883">MKFPTTPEDLKNELFNSVDKINLVGDLRIRQLIQILPKVNNKVIIEGIIQIFENEKRIDSVYTDQKYAGIILKKINPKTEESAASILSRILKNWNRSVEELPFWLKDNYGIETIKQVFSELEKTNLTALESEKLKTMKWFLGIKS</sequence>
<protein>
    <recommendedName>
        <fullName evidence="3">DNA alkylation repair enzyme</fullName>
    </recommendedName>
</protein>
<accession>A0ABZ2UK91</accession>